<reference evidence="2" key="1">
    <citation type="journal article" date="2014" name="Int. J. Syst. Evol. Microbiol.">
        <title>Complete genome sequence of Corynebacterium casei LMG S-19264T (=DSM 44701T), isolated from a smear-ripened cheese.</title>
        <authorList>
            <consortium name="US DOE Joint Genome Institute (JGI-PGF)"/>
            <person name="Walter F."/>
            <person name="Albersmeier A."/>
            <person name="Kalinowski J."/>
            <person name="Ruckert C."/>
        </authorList>
    </citation>
    <scope>NUCLEOTIDE SEQUENCE</scope>
    <source>
        <strain evidence="2">CGMCC 4.7403</strain>
    </source>
</reference>
<comment type="caution">
    <text evidence="2">The sequence shown here is derived from an EMBL/GenBank/DDBJ whole genome shotgun (WGS) entry which is preliminary data.</text>
</comment>
<dbReference type="AlphaFoldDB" id="A0A919GCV5"/>
<evidence type="ECO:0000313" key="3">
    <source>
        <dbReference type="Proteomes" id="UP000603227"/>
    </source>
</evidence>
<proteinExistence type="predicted"/>
<feature type="signal peptide" evidence="1">
    <location>
        <begin position="1"/>
        <end position="28"/>
    </location>
</feature>
<reference evidence="2" key="2">
    <citation type="submission" date="2020-09" db="EMBL/GenBank/DDBJ databases">
        <authorList>
            <person name="Sun Q."/>
            <person name="Zhou Y."/>
        </authorList>
    </citation>
    <scope>NUCLEOTIDE SEQUENCE</scope>
    <source>
        <strain evidence="2">CGMCC 4.7403</strain>
    </source>
</reference>
<name>A0A919GCV5_9ACTN</name>
<evidence type="ECO:0000256" key="1">
    <source>
        <dbReference type="SAM" id="SignalP"/>
    </source>
</evidence>
<gene>
    <name evidence="2" type="ORF">GCM10017771_05530</name>
</gene>
<keyword evidence="1" id="KW-0732">Signal</keyword>
<dbReference type="RefSeq" id="WP_189780753.1">
    <property type="nucleotide sequence ID" value="NZ_BNAT01000002.1"/>
</dbReference>
<dbReference type="EMBL" id="BNAT01000002">
    <property type="protein sequence ID" value="GHH82144.1"/>
    <property type="molecule type" value="Genomic_DNA"/>
</dbReference>
<sequence>MNRPGFVALGAAAVALGGSLFIAPTATAAAPGSASAAPAAAAACSSWFDTAGPGGAGRAHARCPGEYVRIKVVCVDGSTSRSAWRYGYAKAECPYGVKWESGEYEVR</sequence>
<accession>A0A919GCV5</accession>
<protein>
    <recommendedName>
        <fullName evidence="4">Secreted protein</fullName>
    </recommendedName>
</protein>
<feature type="chain" id="PRO_5036919238" description="Secreted protein" evidence="1">
    <location>
        <begin position="29"/>
        <end position="107"/>
    </location>
</feature>
<organism evidence="2 3">
    <name type="scientific">Streptomyces capitiformicae</name>
    <dbReference type="NCBI Taxonomy" id="2014920"/>
    <lineage>
        <taxon>Bacteria</taxon>
        <taxon>Bacillati</taxon>
        <taxon>Actinomycetota</taxon>
        <taxon>Actinomycetes</taxon>
        <taxon>Kitasatosporales</taxon>
        <taxon>Streptomycetaceae</taxon>
        <taxon>Streptomyces</taxon>
    </lineage>
</organism>
<keyword evidence="3" id="KW-1185">Reference proteome</keyword>
<evidence type="ECO:0008006" key="4">
    <source>
        <dbReference type="Google" id="ProtNLM"/>
    </source>
</evidence>
<dbReference type="Proteomes" id="UP000603227">
    <property type="component" value="Unassembled WGS sequence"/>
</dbReference>
<evidence type="ECO:0000313" key="2">
    <source>
        <dbReference type="EMBL" id="GHH82144.1"/>
    </source>
</evidence>